<dbReference type="EMBL" id="GG697376">
    <property type="protein sequence ID" value="EFQ34083.1"/>
    <property type="molecule type" value="Genomic_DNA"/>
</dbReference>
<organism evidence="2">
    <name type="scientific">Colletotrichum graminicola (strain M1.001 / M2 / FGSC 10212)</name>
    <name type="common">Maize anthracnose fungus</name>
    <name type="synonym">Glomerella graminicola</name>
    <dbReference type="NCBI Taxonomy" id="645133"/>
    <lineage>
        <taxon>Eukaryota</taxon>
        <taxon>Fungi</taxon>
        <taxon>Dikarya</taxon>
        <taxon>Ascomycota</taxon>
        <taxon>Pezizomycotina</taxon>
        <taxon>Sordariomycetes</taxon>
        <taxon>Hypocreomycetidae</taxon>
        <taxon>Glomerellales</taxon>
        <taxon>Glomerellaceae</taxon>
        <taxon>Colletotrichum</taxon>
        <taxon>Colletotrichum graminicola species complex</taxon>
    </lineage>
</organism>
<dbReference type="GeneID" id="24414592"/>
<proteinExistence type="predicted"/>
<name>E3QT95_COLGM</name>
<protein>
    <submittedName>
        <fullName evidence="1">Uncharacterized protein</fullName>
    </submittedName>
</protein>
<reference evidence="2" key="1">
    <citation type="journal article" date="2012" name="Nat. Genet.">
        <title>Lifestyle transitions in plant pathogenic Colletotrichum fungi deciphered by genome and transcriptome analyses.</title>
        <authorList>
            <person name="O'Connell R.J."/>
            <person name="Thon M.R."/>
            <person name="Hacquard S."/>
            <person name="Amyotte S.G."/>
            <person name="Kleemann J."/>
            <person name="Torres M.F."/>
            <person name="Damm U."/>
            <person name="Buiate E.A."/>
            <person name="Epstein L."/>
            <person name="Alkan N."/>
            <person name="Altmueller J."/>
            <person name="Alvarado-Balderrama L."/>
            <person name="Bauser C.A."/>
            <person name="Becker C."/>
            <person name="Birren B.W."/>
            <person name="Chen Z."/>
            <person name="Choi J."/>
            <person name="Crouch J.A."/>
            <person name="Duvick J.P."/>
            <person name="Farman M.A."/>
            <person name="Gan P."/>
            <person name="Heiman D."/>
            <person name="Henrissat B."/>
            <person name="Howard R.J."/>
            <person name="Kabbage M."/>
            <person name="Koch C."/>
            <person name="Kracher B."/>
            <person name="Kubo Y."/>
            <person name="Law A.D."/>
            <person name="Lebrun M.-H."/>
            <person name="Lee Y.-H."/>
            <person name="Miyara I."/>
            <person name="Moore N."/>
            <person name="Neumann U."/>
            <person name="Nordstroem K."/>
            <person name="Panaccione D.G."/>
            <person name="Panstruga R."/>
            <person name="Place M."/>
            <person name="Proctor R.H."/>
            <person name="Prusky D."/>
            <person name="Rech G."/>
            <person name="Reinhardt R."/>
            <person name="Rollins J.A."/>
            <person name="Rounsley S."/>
            <person name="Schardl C.L."/>
            <person name="Schwartz D.C."/>
            <person name="Shenoy N."/>
            <person name="Shirasu K."/>
            <person name="Sikhakolli U.R."/>
            <person name="Stueber K."/>
            <person name="Sukno S.A."/>
            <person name="Sweigard J.A."/>
            <person name="Takano Y."/>
            <person name="Takahara H."/>
            <person name="Trail F."/>
            <person name="van der Does H.C."/>
            <person name="Voll L.M."/>
            <person name="Will I."/>
            <person name="Young S."/>
            <person name="Zeng Q."/>
            <person name="Zhang J."/>
            <person name="Zhou S."/>
            <person name="Dickman M.B."/>
            <person name="Schulze-Lefert P."/>
            <person name="Ver Loren van Themaat E."/>
            <person name="Ma L.-J."/>
            <person name="Vaillancourt L.J."/>
        </authorList>
    </citation>
    <scope>NUCLEOTIDE SEQUENCE [LARGE SCALE GENOMIC DNA]</scope>
    <source>
        <strain evidence="2">M1.001 / M2 / FGSC 10212</strain>
    </source>
</reference>
<accession>E3QT95</accession>
<evidence type="ECO:0000313" key="2">
    <source>
        <dbReference type="Proteomes" id="UP000008782"/>
    </source>
</evidence>
<dbReference type="AlphaFoldDB" id="E3QT95"/>
<keyword evidence="2" id="KW-1185">Reference proteome</keyword>
<evidence type="ECO:0000313" key="1">
    <source>
        <dbReference type="EMBL" id="EFQ34083.1"/>
    </source>
</evidence>
<gene>
    <name evidence="1" type="ORF">GLRG_09227</name>
</gene>
<dbReference type="Proteomes" id="UP000008782">
    <property type="component" value="Unassembled WGS sequence"/>
</dbReference>
<dbReference type="HOGENOM" id="CLU_2757631_0_0_1"/>
<dbReference type="RefSeq" id="XP_008098103.1">
    <property type="nucleotide sequence ID" value="XM_008099912.1"/>
</dbReference>
<dbReference type="VEuPathDB" id="FungiDB:GLRG_09227"/>
<sequence length="70" mass="7546">MAQVTLLLEPDAELAHKDRIEGDASAASIPASADNDNFTTADFEIQVPSFLPDGYGRVFHPQILLHAIIA</sequence>
<dbReference type="OrthoDB" id="5097583at2759"/>